<dbReference type="Gene3D" id="2.60.120.10">
    <property type="entry name" value="Jelly Rolls"/>
    <property type="match status" value="1"/>
</dbReference>
<dbReference type="PROSITE" id="PS50042">
    <property type="entry name" value="CNMP_BINDING_3"/>
    <property type="match status" value="1"/>
</dbReference>
<dbReference type="InterPro" id="IPR014710">
    <property type="entry name" value="RmlC-like_jellyroll"/>
</dbReference>
<feature type="domain" description="Cyclic nucleotide-binding" evidence="1">
    <location>
        <begin position="10"/>
        <end position="122"/>
    </location>
</feature>
<dbReference type="AlphaFoldDB" id="A0A7H0VJV3"/>
<dbReference type="InterPro" id="IPR000595">
    <property type="entry name" value="cNMP-bd_dom"/>
</dbReference>
<accession>A0A7H0VJV3</accession>
<gene>
    <name evidence="2" type="ORF">H4K34_03380</name>
</gene>
<dbReference type="EMBL" id="CP060139">
    <property type="protein sequence ID" value="QNR26001.1"/>
    <property type="molecule type" value="Genomic_DNA"/>
</dbReference>
<dbReference type="KEGG" id="chyd:H4K34_03380"/>
<dbReference type="CDD" id="cd00038">
    <property type="entry name" value="CAP_ED"/>
    <property type="match status" value="1"/>
</dbReference>
<keyword evidence="3" id="KW-1185">Reference proteome</keyword>
<evidence type="ECO:0000259" key="1">
    <source>
        <dbReference type="PROSITE" id="PS50042"/>
    </source>
</evidence>
<evidence type="ECO:0000313" key="3">
    <source>
        <dbReference type="Proteomes" id="UP000516305"/>
    </source>
</evidence>
<proteinExistence type="predicted"/>
<dbReference type="InterPro" id="IPR018490">
    <property type="entry name" value="cNMP-bd_dom_sf"/>
</dbReference>
<organism evidence="2 3">
    <name type="scientific">Croceimicrobium hydrocarbonivorans</name>
    <dbReference type="NCBI Taxonomy" id="2761580"/>
    <lineage>
        <taxon>Bacteria</taxon>
        <taxon>Pseudomonadati</taxon>
        <taxon>Bacteroidota</taxon>
        <taxon>Flavobacteriia</taxon>
        <taxon>Flavobacteriales</taxon>
        <taxon>Owenweeksiaceae</taxon>
        <taxon>Croceimicrobium</taxon>
    </lineage>
</organism>
<name>A0A7H0VJV3_9FLAO</name>
<dbReference type="Proteomes" id="UP000516305">
    <property type="component" value="Chromosome"/>
</dbReference>
<dbReference type="Pfam" id="PF00027">
    <property type="entry name" value="cNMP_binding"/>
    <property type="match status" value="1"/>
</dbReference>
<evidence type="ECO:0000313" key="2">
    <source>
        <dbReference type="EMBL" id="QNR26001.1"/>
    </source>
</evidence>
<reference evidence="2 3" key="1">
    <citation type="submission" date="2020-08" db="EMBL/GenBank/DDBJ databases">
        <title>Croceimicrobium hydrocarbonivorans gen. nov., sp. nov., a novel marine bacterium isolated from a bacterial consortium that degrades polyethylene terephthalate.</title>
        <authorList>
            <person name="Liu R."/>
        </authorList>
    </citation>
    <scope>NUCLEOTIDE SEQUENCE [LARGE SCALE GENOMIC DNA]</scope>
    <source>
        <strain evidence="2 3">A20-9</strain>
    </source>
</reference>
<dbReference type="SMART" id="SM00100">
    <property type="entry name" value="cNMP"/>
    <property type="match status" value="1"/>
</dbReference>
<dbReference type="RefSeq" id="WP_210760528.1">
    <property type="nucleotide sequence ID" value="NZ_CP060139.1"/>
</dbReference>
<protein>
    <submittedName>
        <fullName evidence="2">Crp/Fnr family transcriptional regulator</fullName>
    </submittedName>
</protein>
<sequence>MEKLIAHIQDLSPVSAEEISRIEKAFQEKKLAKKEFILKAGDVSQHMRFIDSGALRTYYLDEDGKEFVQSFGIEGWWLNDLYSYLSQSPATQFIQATEPSVIFQIHRDRLEELFKEVPAMERFFRIKMQSAYQAAQHRNLQVKIESAVERYANFRQSYPQLEQRFPQYMIASYLGLTPEHLSYIRRKALK</sequence>
<dbReference type="SUPFAM" id="SSF51206">
    <property type="entry name" value="cAMP-binding domain-like"/>
    <property type="match status" value="1"/>
</dbReference>